<proteinExistence type="predicted"/>
<reference evidence="2 3" key="1">
    <citation type="submission" date="2019-06" db="EMBL/GenBank/DDBJ databases">
        <title>Genomic Encyclopedia of Type Strains, Phase IV (KMG-V): Genome sequencing to study the core and pangenomes of soil and plant-associated prokaryotes.</title>
        <authorList>
            <person name="Whitman W."/>
        </authorList>
    </citation>
    <scope>NUCLEOTIDE SEQUENCE [LARGE SCALE GENOMIC DNA]</scope>
    <source>
        <strain evidence="2 3">BR 10556</strain>
    </source>
</reference>
<gene>
    <name evidence="2" type="ORF">FBZ95_101315</name>
</gene>
<accession>A0A560KKY8</accession>
<dbReference type="AlphaFoldDB" id="A0A560KKY8"/>
<name>A0A560KKY8_9BRAD</name>
<feature type="region of interest" description="Disordered" evidence="1">
    <location>
        <begin position="76"/>
        <end position="115"/>
    </location>
</feature>
<protein>
    <submittedName>
        <fullName evidence="2">Uncharacterized protein</fullName>
    </submittedName>
</protein>
<evidence type="ECO:0000313" key="2">
    <source>
        <dbReference type="EMBL" id="TWB83876.1"/>
    </source>
</evidence>
<dbReference type="Proteomes" id="UP000315914">
    <property type="component" value="Unassembled WGS sequence"/>
</dbReference>
<evidence type="ECO:0000256" key="1">
    <source>
        <dbReference type="SAM" id="MobiDB-lite"/>
    </source>
</evidence>
<sequence>MDEGIATVIGDAAVADRTEFLRCSSTSWDPGVGNKSIKIRLMPGAIPRGRIFGEEVRMDGDSIDYSDARRRAYGFGEIGHGAHGDAGRKPDPGEGRAWSRSRERPPRMARQPRPPLRMVHRTRQPAASPPLRSAMAPPVLRRLSTAPCSIEPTMCITPRVLPSACLDYHLKEDARGCEDALIRSVRRLRRAWYPERSIQAFWRSAC</sequence>
<dbReference type="EMBL" id="VITW01000001">
    <property type="protein sequence ID" value="TWB83876.1"/>
    <property type="molecule type" value="Genomic_DNA"/>
</dbReference>
<evidence type="ECO:0000313" key="3">
    <source>
        <dbReference type="Proteomes" id="UP000315914"/>
    </source>
</evidence>
<organism evidence="2 3">
    <name type="scientific">Bradyrhizobium sacchari</name>
    <dbReference type="NCBI Taxonomy" id="1399419"/>
    <lineage>
        <taxon>Bacteria</taxon>
        <taxon>Pseudomonadati</taxon>
        <taxon>Pseudomonadota</taxon>
        <taxon>Alphaproteobacteria</taxon>
        <taxon>Hyphomicrobiales</taxon>
        <taxon>Nitrobacteraceae</taxon>
        <taxon>Bradyrhizobium</taxon>
    </lineage>
</organism>
<feature type="compositionally biased region" description="Basic and acidic residues" evidence="1">
    <location>
        <begin position="80"/>
        <end position="94"/>
    </location>
</feature>
<comment type="caution">
    <text evidence="2">The sequence shown here is derived from an EMBL/GenBank/DDBJ whole genome shotgun (WGS) entry which is preliminary data.</text>
</comment>
<keyword evidence="3" id="KW-1185">Reference proteome</keyword>